<evidence type="ECO:0000313" key="1">
    <source>
        <dbReference type="EMBL" id="SOQ53640.1"/>
    </source>
</evidence>
<name>A0A2H1WKN1_SPOFR</name>
<organism evidence="1">
    <name type="scientific">Spodoptera frugiperda</name>
    <name type="common">Fall armyworm</name>
    <dbReference type="NCBI Taxonomy" id="7108"/>
    <lineage>
        <taxon>Eukaryota</taxon>
        <taxon>Metazoa</taxon>
        <taxon>Ecdysozoa</taxon>
        <taxon>Arthropoda</taxon>
        <taxon>Hexapoda</taxon>
        <taxon>Insecta</taxon>
        <taxon>Pterygota</taxon>
        <taxon>Neoptera</taxon>
        <taxon>Endopterygota</taxon>
        <taxon>Lepidoptera</taxon>
        <taxon>Glossata</taxon>
        <taxon>Ditrysia</taxon>
        <taxon>Noctuoidea</taxon>
        <taxon>Noctuidae</taxon>
        <taxon>Amphipyrinae</taxon>
        <taxon>Spodoptera</taxon>
    </lineage>
</organism>
<dbReference type="EMBL" id="ODYU01009311">
    <property type="protein sequence ID" value="SOQ53640.1"/>
    <property type="molecule type" value="Genomic_DNA"/>
</dbReference>
<gene>
    <name evidence="1" type="ORF">SFRICE_033057</name>
</gene>
<dbReference type="AlphaFoldDB" id="A0A2H1WKN1"/>
<accession>A0A2H1WKN1</accession>
<sequence>MGVATTHDYGILPQDRKIYQNWFIFANNKGEQVIQCLLLPQGEARGSVRLLLTKYHPVPTPAFRAGAPLFNCFLPVNNLGVILLELQLDRIKWNCHFGNLIYFGGNIKRIQSFFKEENHLMISPVLSKARESVRLLLTENHPVPTPAFRAGTPVNPLGSLELRIRHQPYWAPSVEDSKLRETILVFLSVLLMRFSKSRKKPSNTLFDTGIEPETSFLAVTLSTTRPMRQFRSTFGENHLIAT</sequence>
<reference evidence="1" key="1">
    <citation type="submission" date="2016-07" db="EMBL/GenBank/DDBJ databases">
        <authorList>
            <person name="Bretaudeau A."/>
        </authorList>
    </citation>
    <scope>NUCLEOTIDE SEQUENCE</scope>
    <source>
        <strain evidence="1">Rice</strain>
        <tissue evidence="1">Whole body</tissue>
    </source>
</reference>
<proteinExistence type="predicted"/>
<protein>
    <submittedName>
        <fullName evidence="1">SFRICE_033057</fullName>
    </submittedName>
</protein>